<accession>A0A564FUF1</accession>
<dbReference type="SUPFAM" id="SSF54913">
    <property type="entry name" value="GlnB-like"/>
    <property type="match status" value="1"/>
</dbReference>
<evidence type="ECO:0000313" key="5">
    <source>
        <dbReference type="Proteomes" id="UP001055303"/>
    </source>
</evidence>
<reference evidence="3 4" key="1">
    <citation type="submission" date="2019-06" db="EMBL/GenBank/DDBJ databases">
        <authorList>
            <person name="Rodrigo-Torres L."/>
            <person name="Arahal R. D."/>
            <person name="Lucena T."/>
        </authorList>
    </citation>
    <scope>NUCLEOTIDE SEQUENCE [LARGE SCALE GENOMIC DNA]</scope>
    <source>
        <strain evidence="3 4">SW08-7</strain>
    </source>
</reference>
<evidence type="ECO:0000313" key="3">
    <source>
        <dbReference type="EMBL" id="VUF11061.1"/>
    </source>
</evidence>
<comment type="similarity">
    <text evidence="1">Belongs to the UPF0166 family.</text>
</comment>
<evidence type="ECO:0000313" key="4">
    <source>
        <dbReference type="Proteomes" id="UP000401717"/>
    </source>
</evidence>
<evidence type="ECO:0000313" key="2">
    <source>
        <dbReference type="EMBL" id="GJD54843.1"/>
    </source>
</evidence>
<dbReference type="OrthoDB" id="7559118at2"/>
<gene>
    <name evidence="2" type="ORF">IFDJLNFL_0722</name>
    <name evidence="3" type="ORF">MTDSW087_00734</name>
</gene>
<reference evidence="2" key="2">
    <citation type="journal article" date="2021" name="Front. Microbiol.">
        <title>Comprehensive Comparative Genomics and Phenotyping of Methylobacterium Species.</title>
        <authorList>
            <person name="Alessa O."/>
            <person name="Ogura Y."/>
            <person name="Fujitani Y."/>
            <person name="Takami H."/>
            <person name="Hayashi T."/>
            <person name="Sahin N."/>
            <person name="Tani A."/>
        </authorList>
    </citation>
    <scope>NUCLEOTIDE SEQUENCE</scope>
    <source>
        <strain evidence="2">DSM 22415</strain>
    </source>
</reference>
<evidence type="ECO:0000256" key="1">
    <source>
        <dbReference type="ARBA" id="ARBA00010554"/>
    </source>
</evidence>
<dbReference type="EMBL" id="BPQI01000015">
    <property type="protein sequence ID" value="GJD54843.1"/>
    <property type="molecule type" value="Genomic_DNA"/>
</dbReference>
<dbReference type="EMBL" id="CABFVH010000003">
    <property type="protein sequence ID" value="VUF11061.1"/>
    <property type="molecule type" value="Genomic_DNA"/>
</dbReference>
<dbReference type="AlphaFoldDB" id="A0A564FUF1"/>
<dbReference type="RefSeq" id="WP_003605578.1">
    <property type="nucleotide sequence ID" value="NZ_BPQI01000015.1"/>
</dbReference>
<dbReference type="InterPro" id="IPR003793">
    <property type="entry name" value="UPF0166"/>
</dbReference>
<organism evidence="3 4">
    <name type="scientific">Methylobacterium dankookense</name>
    <dbReference type="NCBI Taxonomy" id="560405"/>
    <lineage>
        <taxon>Bacteria</taxon>
        <taxon>Pseudomonadati</taxon>
        <taxon>Pseudomonadota</taxon>
        <taxon>Alphaproteobacteria</taxon>
        <taxon>Hyphomicrobiales</taxon>
        <taxon>Methylobacteriaceae</taxon>
        <taxon>Methylobacterium</taxon>
    </lineage>
</organism>
<keyword evidence="5" id="KW-1185">Reference proteome</keyword>
<sequence>MPQAHTVIPAEVGMLRAYARRADRAASRGRRSFWQPGTGAKPLYRELILRANTAGLMNAVAHPAQYGFSDHGPIREDGSELSDPQLTICVELIGRRAQLEQFCRQQGDLLTDKIVVYKPLEHWCVGPAGITQADVPQDVAGFER</sequence>
<proteinExistence type="inferred from homology"/>
<dbReference type="Proteomes" id="UP000401717">
    <property type="component" value="Unassembled WGS sequence"/>
</dbReference>
<dbReference type="Pfam" id="PF02641">
    <property type="entry name" value="DUF190"/>
    <property type="match status" value="1"/>
</dbReference>
<dbReference type="InterPro" id="IPR015867">
    <property type="entry name" value="N-reg_PII/ATP_PRibTrfase_C"/>
</dbReference>
<name>A0A564FUF1_9HYPH</name>
<dbReference type="Proteomes" id="UP001055303">
    <property type="component" value="Unassembled WGS sequence"/>
</dbReference>
<reference evidence="2" key="3">
    <citation type="submission" date="2021-08" db="EMBL/GenBank/DDBJ databases">
        <authorList>
            <person name="Tani A."/>
            <person name="Ola A."/>
            <person name="Ogura Y."/>
            <person name="Katsura K."/>
            <person name="Hayashi T."/>
        </authorList>
    </citation>
    <scope>NUCLEOTIDE SEQUENCE</scope>
    <source>
        <strain evidence="2">DSM 22415</strain>
    </source>
</reference>
<dbReference type="Gene3D" id="3.30.70.120">
    <property type="match status" value="1"/>
</dbReference>
<protein>
    <submittedName>
        <fullName evidence="3">Uncharacterized protein</fullName>
    </submittedName>
</protein>
<dbReference type="InterPro" id="IPR011322">
    <property type="entry name" value="N-reg_PII-like_a/b"/>
</dbReference>